<evidence type="ECO:0000313" key="2">
    <source>
        <dbReference type="Proteomes" id="UP000030108"/>
    </source>
</evidence>
<dbReference type="Gene3D" id="1.10.720.30">
    <property type="entry name" value="SAP domain"/>
    <property type="match status" value="1"/>
</dbReference>
<accession>A0A0A1UKB8</accession>
<dbReference type="InterPro" id="IPR036361">
    <property type="entry name" value="SAP_dom_sf"/>
</dbReference>
<dbReference type="EMBL" id="JATN01000321">
    <property type="protein sequence ID" value="EUC58643.1"/>
    <property type="molecule type" value="Genomic_DNA"/>
</dbReference>
<comment type="caution">
    <text evidence="1">The sequence shown here is derived from an EMBL/GenBank/DDBJ whole genome shotgun (WGS) entry which is preliminary data.</text>
</comment>
<organism evidence="1 2">
    <name type="scientific">Rhizoctonia solani AG-3 Rhs1AP</name>
    <dbReference type="NCBI Taxonomy" id="1086054"/>
    <lineage>
        <taxon>Eukaryota</taxon>
        <taxon>Fungi</taxon>
        <taxon>Dikarya</taxon>
        <taxon>Basidiomycota</taxon>
        <taxon>Agaricomycotina</taxon>
        <taxon>Agaricomycetes</taxon>
        <taxon>Cantharellales</taxon>
        <taxon>Ceratobasidiaceae</taxon>
        <taxon>Rhizoctonia</taxon>
    </lineage>
</organism>
<dbReference type="AlphaFoldDB" id="A0A0A1UKB8"/>
<name>A0A0A1UKB8_9AGAM</name>
<evidence type="ECO:0000313" key="1">
    <source>
        <dbReference type="EMBL" id="EUC58643.1"/>
    </source>
</evidence>
<proteinExistence type="predicted"/>
<reference evidence="2" key="1">
    <citation type="journal article" date="2014" name="Genome Announc.">
        <title>Draft genome sequence of the plant-pathogenic soil fungus Rhizoctonia solani anastomosis group 3 strain Rhs1AP.</title>
        <authorList>
            <person name="Cubeta M.A."/>
            <person name="Thomas E."/>
            <person name="Dean R.A."/>
            <person name="Jabaji S."/>
            <person name="Neate S.M."/>
            <person name="Tavantzis S."/>
            <person name="Toda T."/>
            <person name="Vilgalys R."/>
            <person name="Bharathan N."/>
            <person name="Fedorova-Abrams N."/>
            <person name="Pakala S.B."/>
            <person name="Pakala S.M."/>
            <person name="Zafar N."/>
            <person name="Joardar V."/>
            <person name="Losada L."/>
            <person name="Nierman W.C."/>
        </authorList>
    </citation>
    <scope>NUCLEOTIDE SEQUENCE [LARGE SCALE GENOMIC DNA]</scope>
    <source>
        <strain evidence="2">AG-3</strain>
    </source>
</reference>
<dbReference type="Proteomes" id="UP000030108">
    <property type="component" value="Unassembled WGS sequence"/>
</dbReference>
<feature type="non-terminal residue" evidence="1">
    <location>
        <position position="102"/>
    </location>
</feature>
<sequence>MNLLQADEPLFAQLDRYGSHTRHPHQSKALKVAELKEILTKSSIPIPRKANKADLIARILTTPDMLRPAGGNPAPAKAVPAEALRSLLTMSSLARDDEWVVL</sequence>
<gene>
    <name evidence="1" type="ORF">RSOL_270180</name>
</gene>
<dbReference type="OrthoDB" id="445357at2759"/>
<protein>
    <submittedName>
        <fullName evidence="1">HeH/LEM domain protein</fullName>
    </submittedName>
</protein>